<comment type="similarity">
    <text evidence="3">Belongs to the RimP family.</text>
</comment>
<protein>
    <recommendedName>
        <fullName evidence="3">Ribosome maturation factor RimP</fullName>
    </recommendedName>
</protein>
<comment type="function">
    <text evidence="3">Required for maturation of 30S ribosomal subunits.</text>
</comment>
<organism evidence="6 7">
    <name type="scientific">Piscirickettsia litoralis</name>
    <dbReference type="NCBI Taxonomy" id="1891921"/>
    <lineage>
        <taxon>Bacteria</taxon>
        <taxon>Pseudomonadati</taxon>
        <taxon>Pseudomonadota</taxon>
        <taxon>Gammaproteobacteria</taxon>
        <taxon>Thiotrichales</taxon>
        <taxon>Piscirickettsiaceae</taxon>
        <taxon>Piscirickettsia</taxon>
    </lineage>
</organism>
<evidence type="ECO:0000313" key="6">
    <source>
        <dbReference type="EMBL" id="ODN42891.1"/>
    </source>
</evidence>
<keyword evidence="2 3" id="KW-0690">Ribosome biogenesis</keyword>
<dbReference type="Gene3D" id="3.30.300.70">
    <property type="entry name" value="RimP-like superfamily, N-terminal"/>
    <property type="match status" value="1"/>
</dbReference>
<dbReference type="EMBL" id="MDTU01000001">
    <property type="protein sequence ID" value="ODN42891.1"/>
    <property type="molecule type" value="Genomic_DNA"/>
</dbReference>
<dbReference type="SUPFAM" id="SSF75420">
    <property type="entry name" value="YhbC-like, N-terminal domain"/>
    <property type="match status" value="1"/>
</dbReference>
<feature type="domain" description="Ribosome maturation factor RimP N-terminal" evidence="4">
    <location>
        <begin position="13"/>
        <end position="82"/>
    </location>
</feature>
<evidence type="ECO:0000259" key="4">
    <source>
        <dbReference type="Pfam" id="PF02576"/>
    </source>
</evidence>
<comment type="subcellular location">
    <subcellularLocation>
        <location evidence="3">Cytoplasm</location>
    </subcellularLocation>
</comment>
<evidence type="ECO:0000256" key="3">
    <source>
        <dbReference type="HAMAP-Rule" id="MF_01077"/>
    </source>
</evidence>
<dbReference type="HAMAP" id="MF_01077">
    <property type="entry name" value="RimP"/>
    <property type="match status" value="1"/>
</dbReference>
<dbReference type="InterPro" id="IPR036847">
    <property type="entry name" value="RimP_C_sf"/>
</dbReference>
<dbReference type="RefSeq" id="WP_069312688.1">
    <property type="nucleotide sequence ID" value="NZ_MDTU01000001.1"/>
</dbReference>
<dbReference type="NCBIfam" id="NF000927">
    <property type="entry name" value="PRK00092.1-1"/>
    <property type="match status" value="1"/>
</dbReference>
<evidence type="ECO:0000259" key="5">
    <source>
        <dbReference type="Pfam" id="PF17384"/>
    </source>
</evidence>
<dbReference type="Gene3D" id="2.30.30.180">
    <property type="entry name" value="Ribosome maturation factor RimP, C-terminal domain"/>
    <property type="match status" value="1"/>
</dbReference>
<gene>
    <name evidence="3" type="primary">rimP</name>
    <name evidence="6" type="ORF">BGC07_08075</name>
</gene>
<dbReference type="Pfam" id="PF02576">
    <property type="entry name" value="RimP_N"/>
    <property type="match status" value="1"/>
</dbReference>
<proteinExistence type="inferred from homology"/>
<comment type="caution">
    <text evidence="6">The sequence shown here is derived from an EMBL/GenBank/DDBJ whole genome shotgun (WGS) entry which is preliminary data.</text>
</comment>
<evidence type="ECO:0000313" key="7">
    <source>
        <dbReference type="Proteomes" id="UP000094329"/>
    </source>
</evidence>
<dbReference type="InterPro" id="IPR028998">
    <property type="entry name" value="RimP_C"/>
</dbReference>
<dbReference type="InterPro" id="IPR035956">
    <property type="entry name" value="RimP_N_sf"/>
</dbReference>
<sequence>MKHNESLTEMLSLVVAGLGFELWGIEQVPQGSQSVLRVYIEGPKGVTVEDCATVSRQIGAVLDVEDPIAGNYLLEVSSPGLDRLLFTPEQYEHYLEQELQIRLKVLNNGKRRIRGRLTAVTEKGICIDVKDEPFEISWAEIDRANVFTKF</sequence>
<dbReference type="PANTHER" id="PTHR33867:SF1">
    <property type="entry name" value="RIBOSOME MATURATION FACTOR RIMP"/>
    <property type="match status" value="1"/>
</dbReference>
<dbReference type="InterPro" id="IPR003728">
    <property type="entry name" value="Ribosome_maturation_RimP"/>
</dbReference>
<keyword evidence="7" id="KW-1185">Reference proteome</keyword>
<name>A0ABX3A5E5_9GAMM</name>
<dbReference type="CDD" id="cd01734">
    <property type="entry name" value="YlxS_C"/>
    <property type="match status" value="1"/>
</dbReference>
<accession>A0ABX3A5E5</accession>
<keyword evidence="1 3" id="KW-0963">Cytoplasm</keyword>
<dbReference type="Proteomes" id="UP000094329">
    <property type="component" value="Unassembled WGS sequence"/>
</dbReference>
<evidence type="ECO:0000256" key="1">
    <source>
        <dbReference type="ARBA" id="ARBA00022490"/>
    </source>
</evidence>
<dbReference type="InterPro" id="IPR028989">
    <property type="entry name" value="RimP_N"/>
</dbReference>
<reference evidence="6 7" key="1">
    <citation type="submission" date="2016-08" db="EMBL/GenBank/DDBJ databases">
        <title>Draft genome sequence of Candidatus Piscirickettsia litoralis, from seawater.</title>
        <authorList>
            <person name="Wan X."/>
            <person name="Lee A.J."/>
            <person name="Hou S."/>
            <person name="Donachie S.P."/>
        </authorList>
    </citation>
    <scope>NUCLEOTIDE SEQUENCE [LARGE SCALE GENOMIC DNA]</scope>
    <source>
        <strain evidence="6 7">Y2</strain>
    </source>
</reference>
<evidence type="ECO:0000256" key="2">
    <source>
        <dbReference type="ARBA" id="ARBA00022517"/>
    </source>
</evidence>
<dbReference type="SUPFAM" id="SSF74942">
    <property type="entry name" value="YhbC-like, C-terminal domain"/>
    <property type="match status" value="1"/>
</dbReference>
<dbReference type="Pfam" id="PF17384">
    <property type="entry name" value="DUF150_C"/>
    <property type="match status" value="1"/>
</dbReference>
<feature type="domain" description="Ribosome maturation factor RimP C-terminal" evidence="5">
    <location>
        <begin position="85"/>
        <end position="150"/>
    </location>
</feature>
<dbReference type="PANTHER" id="PTHR33867">
    <property type="entry name" value="RIBOSOME MATURATION FACTOR RIMP"/>
    <property type="match status" value="1"/>
</dbReference>